<keyword evidence="1" id="KW-1133">Transmembrane helix</keyword>
<dbReference type="EMBL" id="JBGBPQ010000025">
    <property type="protein sequence ID" value="KAL1499564.1"/>
    <property type="molecule type" value="Genomic_DNA"/>
</dbReference>
<keyword evidence="3" id="KW-1185">Reference proteome</keyword>
<reference evidence="2 3" key="1">
    <citation type="journal article" date="2024" name="Science">
        <title>Giant polyketide synthase enzymes in the biosynthesis of giant marine polyether toxins.</title>
        <authorList>
            <person name="Fallon T.R."/>
            <person name="Shende V.V."/>
            <person name="Wierzbicki I.H."/>
            <person name="Pendleton A.L."/>
            <person name="Watervoot N.F."/>
            <person name="Auber R.P."/>
            <person name="Gonzalez D.J."/>
            <person name="Wisecaver J.H."/>
            <person name="Moore B.S."/>
        </authorList>
    </citation>
    <scope>NUCLEOTIDE SEQUENCE [LARGE SCALE GENOMIC DNA]</scope>
    <source>
        <strain evidence="2 3">12B1</strain>
    </source>
</reference>
<feature type="transmembrane region" description="Helical" evidence="1">
    <location>
        <begin position="70"/>
        <end position="90"/>
    </location>
</feature>
<name>A0AB34IHH4_PRYPA</name>
<comment type="caution">
    <text evidence="2">The sequence shown here is derived from an EMBL/GenBank/DDBJ whole genome shotgun (WGS) entry which is preliminary data.</text>
</comment>
<proteinExistence type="predicted"/>
<protein>
    <submittedName>
        <fullName evidence="2">Uncharacterized protein</fullName>
    </submittedName>
</protein>
<dbReference type="Proteomes" id="UP001515480">
    <property type="component" value="Unassembled WGS sequence"/>
</dbReference>
<accession>A0AB34IHH4</accession>
<dbReference type="AlphaFoldDB" id="A0AB34IHH4"/>
<organism evidence="2 3">
    <name type="scientific">Prymnesium parvum</name>
    <name type="common">Toxic golden alga</name>
    <dbReference type="NCBI Taxonomy" id="97485"/>
    <lineage>
        <taxon>Eukaryota</taxon>
        <taxon>Haptista</taxon>
        <taxon>Haptophyta</taxon>
        <taxon>Prymnesiophyceae</taxon>
        <taxon>Prymnesiales</taxon>
        <taxon>Prymnesiaceae</taxon>
        <taxon>Prymnesium</taxon>
    </lineage>
</organism>
<evidence type="ECO:0000256" key="1">
    <source>
        <dbReference type="SAM" id="Phobius"/>
    </source>
</evidence>
<evidence type="ECO:0000313" key="2">
    <source>
        <dbReference type="EMBL" id="KAL1499564.1"/>
    </source>
</evidence>
<sequence>MAVLCLAATAPSLLPPTPLPPPLCLHHTRPARAARMCDSRDAPADDLAAPDAKLRLELAALQRKNEARGWAAWLVVLSISVWFFSVPPAIRRANVCPPQLTEERQGQCMPIGALAEQVVEHYRTCGGAEGAPCVDFDFSVDPKSRAAFSELVQQVRAELHVE</sequence>
<evidence type="ECO:0000313" key="3">
    <source>
        <dbReference type="Proteomes" id="UP001515480"/>
    </source>
</evidence>
<keyword evidence="1" id="KW-0812">Transmembrane</keyword>
<gene>
    <name evidence="2" type="ORF">AB1Y20_011765</name>
</gene>
<keyword evidence="1" id="KW-0472">Membrane</keyword>